<gene>
    <name evidence="2" type="ORF">ABR54_04655</name>
</gene>
<evidence type="ECO:0000313" key="2">
    <source>
        <dbReference type="EMBL" id="KRO36338.1"/>
    </source>
</evidence>
<evidence type="ECO:0000313" key="3">
    <source>
        <dbReference type="Proteomes" id="UP000053274"/>
    </source>
</evidence>
<dbReference type="Pfam" id="PF13469">
    <property type="entry name" value="Sulfotransfer_3"/>
    <property type="match status" value="1"/>
</dbReference>
<dbReference type="InterPro" id="IPR026634">
    <property type="entry name" value="TPST-like"/>
</dbReference>
<dbReference type="PANTHER" id="PTHR12788:SF10">
    <property type="entry name" value="PROTEIN-TYROSINE SULFOTRANSFERASE"/>
    <property type="match status" value="1"/>
</dbReference>
<evidence type="ECO:0008006" key="4">
    <source>
        <dbReference type="Google" id="ProtNLM"/>
    </source>
</evidence>
<keyword evidence="1" id="KW-0808">Transferase</keyword>
<comment type="caution">
    <text evidence="2">The sequence shown here is derived from an EMBL/GenBank/DDBJ whole genome shotgun (WGS) entry which is preliminary data.</text>
</comment>
<accession>A0A0R2PHH4</accession>
<organism evidence="2 3">
    <name type="scientific">Actinobacteria bacterium BACL15 MAG-120619-bin91</name>
    <dbReference type="NCBI Taxonomy" id="1655562"/>
    <lineage>
        <taxon>Bacteria</taxon>
        <taxon>Bacillati</taxon>
        <taxon>Actinomycetota</taxon>
        <taxon>Actinomycetes</taxon>
        <taxon>Actinomycetes incertae sedis</taxon>
        <taxon>ac1 cluster</taxon>
    </lineage>
</organism>
<dbReference type="AlphaFoldDB" id="A0A0R2PHH4"/>
<name>A0A0R2PHH4_9ACTN</name>
<sequence length="310" mass="36035">MDQPITPVFTGGTGRSGTTIIVNLLTRHPKFHASLPREIKYLTDRKGLIDFNFRRPLSEERSLKELRNSISARLMPIMGTSKYDLFSTRIHGRWWSEIGKKGNQRGLIQGISKDILEKALKSFESTYKNDPKKAARDFFYSLSRAQISSTEIEYFGDSTPTNIINAKYIFKIFPEAKFINMIRDGRDVALSVSKERWGPATPEQALLWWEKRIVHAHNSLAQVPQNSKLELRLEDLVVHQREESYTSLLAFLQLEDHPTMRSYFEEQMLPEKMHSGEWQKQVSNPEAFGSTYQKIVKRLRKDGIFIEKFY</sequence>
<dbReference type="InterPro" id="IPR027417">
    <property type="entry name" value="P-loop_NTPase"/>
</dbReference>
<dbReference type="Proteomes" id="UP000053274">
    <property type="component" value="Unassembled WGS sequence"/>
</dbReference>
<dbReference type="SUPFAM" id="SSF52540">
    <property type="entry name" value="P-loop containing nucleoside triphosphate hydrolases"/>
    <property type="match status" value="1"/>
</dbReference>
<dbReference type="EMBL" id="LIAM01000014">
    <property type="protein sequence ID" value="KRO36338.1"/>
    <property type="molecule type" value="Genomic_DNA"/>
</dbReference>
<dbReference type="PANTHER" id="PTHR12788">
    <property type="entry name" value="PROTEIN-TYROSINE SULFOTRANSFERASE 2"/>
    <property type="match status" value="1"/>
</dbReference>
<dbReference type="GO" id="GO:0008476">
    <property type="term" value="F:protein-tyrosine sulfotransferase activity"/>
    <property type="evidence" value="ECO:0007669"/>
    <property type="project" value="InterPro"/>
</dbReference>
<protein>
    <recommendedName>
        <fullName evidence="4">Sulfotransferase</fullName>
    </recommendedName>
</protein>
<evidence type="ECO:0000256" key="1">
    <source>
        <dbReference type="ARBA" id="ARBA00022679"/>
    </source>
</evidence>
<dbReference type="Gene3D" id="3.40.50.300">
    <property type="entry name" value="P-loop containing nucleotide triphosphate hydrolases"/>
    <property type="match status" value="1"/>
</dbReference>
<reference evidence="2 3" key="1">
    <citation type="submission" date="2015-10" db="EMBL/GenBank/DDBJ databases">
        <title>Metagenome-Assembled Genomes uncover a global brackish microbiome.</title>
        <authorList>
            <person name="Hugerth L.W."/>
            <person name="Larsson J."/>
            <person name="Alneberg J."/>
            <person name="Lindh M.V."/>
            <person name="Legrand C."/>
            <person name="Pinhassi J."/>
            <person name="Andersson A.F."/>
        </authorList>
    </citation>
    <scope>NUCLEOTIDE SEQUENCE [LARGE SCALE GENOMIC DNA]</scope>
    <source>
        <strain evidence="2">BACL15 MAG-120619-bin91</strain>
    </source>
</reference>
<proteinExistence type="predicted"/>